<name>A0A4Y2BNV2_ARAVE</name>
<comment type="caution">
    <text evidence="1">The sequence shown here is derived from an EMBL/GenBank/DDBJ whole genome shotgun (WGS) entry which is preliminary data.</text>
</comment>
<evidence type="ECO:0000313" key="2">
    <source>
        <dbReference type="Proteomes" id="UP000499080"/>
    </source>
</evidence>
<dbReference type="AlphaFoldDB" id="A0A4Y2BNV2"/>
<proteinExistence type="predicted"/>
<keyword evidence="2" id="KW-1185">Reference proteome</keyword>
<sequence length="118" mass="13208">MSVGRPGSPWSANVFGVLSAVRASKLLDAERCVVDPLGTTLELRPQCELGSCCTIHTWWVNDYPTPTHHQQEHTAANFAALHRGNIWLRTSPNRLSTPFRSGKGGYELRFHVSLRLIR</sequence>
<dbReference type="OrthoDB" id="6432116at2759"/>
<reference evidence="1 2" key="1">
    <citation type="journal article" date="2019" name="Sci. Rep.">
        <title>Orb-weaving spider Araneus ventricosus genome elucidates the spidroin gene catalogue.</title>
        <authorList>
            <person name="Kono N."/>
            <person name="Nakamura H."/>
            <person name="Ohtoshi R."/>
            <person name="Moran D.A.P."/>
            <person name="Shinohara A."/>
            <person name="Yoshida Y."/>
            <person name="Fujiwara M."/>
            <person name="Mori M."/>
            <person name="Tomita M."/>
            <person name="Arakawa K."/>
        </authorList>
    </citation>
    <scope>NUCLEOTIDE SEQUENCE [LARGE SCALE GENOMIC DNA]</scope>
</reference>
<dbReference type="Proteomes" id="UP000499080">
    <property type="component" value="Unassembled WGS sequence"/>
</dbReference>
<organism evidence="1 2">
    <name type="scientific">Araneus ventricosus</name>
    <name type="common">Orbweaver spider</name>
    <name type="synonym">Epeira ventricosa</name>
    <dbReference type="NCBI Taxonomy" id="182803"/>
    <lineage>
        <taxon>Eukaryota</taxon>
        <taxon>Metazoa</taxon>
        <taxon>Ecdysozoa</taxon>
        <taxon>Arthropoda</taxon>
        <taxon>Chelicerata</taxon>
        <taxon>Arachnida</taxon>
        <taxon>Araneae</taxon>
        <taxon>Araneomorphae</taxon>
        <taxon>Entelegynae</taxon>
        <taxon>Araneoidea</taxon>
        <taxon>Araneidae</taxon>
        <taxon>Araneus</taxon>
    </lineage>
</organism>
<dbReference type="EMBL" id="BGPR01000095">
    <property type="protein sequence ID" value="GBL93623.1"/>
    <property type="molecule type" value="Genomic_DNA"/>
</dbReference>
<accession>A0A4Y2BNV2</accession>
<protein>
    <submittedName>
        <fullName evidence="1">Uncharacterized protein</fullName>
    </submittedName>
</protein>
<evidence type="ECO:0000313" key="1">
    <source>
        <dbReference type="EMBL" id="GBL93623.1"/>
    </source>
</evidence>
<gene>
    <name evidence="1" type="ORF">AVEN_25622_1</name>
</gene>